<reference evidence="5 6" key="1">
    <citation type="submission" date="2016-10" db="EMBL/GenBank/DDBJ databases">
        <authorList>
            <person name="de Groot N.N."/>
        </authorList>
    </citation>
    <scope>NUCLEOTIDE SEQUENCE [LARGE SCALE GENOMIC DNA]</scope>
    <source>
        <strain evidence="5 6">CGMCC 1.10267</strain>
    </source>
</reference>
<evidence type="ECO:0000313" key="6">
    <source>
        <dbReference type="Proteomes" id="UP000199495"/>
    </source>
</evidence>
<evidence type="ECO:0000313" key="5">
    <source>
        <dbReference type="EMBL" id="SDG57420.1"/>
    </source>
</evidence>
<dbReference type="AlphaFoldDB" id="A0A1G7VEP8"/>
<keyword evidence="6" id="KW-1185">Reference proteome</keyword>
<dbReference type="EMBL" id="FNCS01000004">
    <property type="protein sequence ID" value="SDG57420.1"/>
    <property type="molecule type" value="Genomic_DNA"/>
</dbReference>
<dbReference type="SUPFAM" id="SSF46785">
    <property type="entry name" value="Winged helix' DNA-binding domain"/>
    <property type="match status" value="1"/>
</dbReference>
<evidence type="ECO:0000256" key="3">
    <source>
        <dbReference type="ARBA" id="ARBA00023163"/>
    </source>
</evidence>
<dbReference type="InterPro" id="IPR036388">
    <property type="entry name" value="WH-like_DNA-bd_sf"/>
</dbReference>
<dbReference type="PANTHER" id="PTHR42756">
    <property type="entry name" value="TRANSCRIPTIONAL REGULATOR, MARR"/>
    <property type="match status" value="1"/>
</dbReference>
<dbReference type="InterPro" id="IPR000835">
    <property type="entry name" value="HTH_MarR-typ"/>
</dbReference>
<dbReference type="Proteomes" id="UP000199495">
    <property type="component" value="Unassembled WGS sequence"/>
</dbReference>
<dbReference type="GO" id="GO:0003700">
    <property type="term" value="F:DNA-binding transcription factor activity"/>
    <property type="evidence" value="ECO:0007669"/>
    <property type="project" value="InterPro"/>
</dbReference>
<feature type="domain" description="HTH marR-type" evidence="4">
    <location>
        <begin position="16"/>
        <end position="148"/>
    </location>
</feature>
<gene>
    <name evidence="5" type="ORF">SAMN04487974_10453</name>
</gene>
<keyword evidence="1" id="KW-0805">Transcription regulation</keyword>
<sequence length="178" mass="19314">MHDRSLEQGRTVQAPTKTALSALRKILRKTELNSKALMRETGLTPSQLIFMQMLDDGGEHTAGSIAARMGITQATATALIHKLEALGVVMRRKGQTDRRQVWLSLTESGRKILEIAPDGAHAQFHAAFSVLAEWEQLMLIAALERVADMLGAEDEAAAVLAADPMLAPRLDADGDVPH</sequence>
<evidence type="ECO:0000256" key="2">
    <source>
        <dbReference type="ARBA" id="ARBA00023125"/>
    </source>
</evidence>
<dbReference type="PROSITE" id="PS50995">
    <property type="entry name" value="HTH_MARR_2"/>
    <property type="match status" value="1"/>
</dbReference>
<name>A0A1G7VEP8_9HYPH</name>
<dbReference type="Pfam" id="PF01047">
    <property type="entry name" value="MarR"/>
    <property type="match status" value="1"/>
</dbReference>
<accession>A0A1G7VEP8</accession>
<dbReference type="STRING" id="440168.SAMN04487974_10453"/>
<dbReference type="OrthoDB" id="8447118at2"/>
<keyword evidence="2 5" id="KW-0238">DNA-binding</keyword>
<dbReference type="PANTHER" id="PTHR42756:SF1">
    <property type="entry name" value="TRANSCRIPTIONAL REPRESSOR OF EMRAB OPERON"/>
    <property type="match status" value="1"/>
</dbReference>
<dbReference type="InterPro" id="IPR036390">
    <property type="entry name" value="WH_DNA-bd_sf"/>
</dbReference>
<keyword evidence="3" id="KW-0804">Transcription</keyword>
<evidence type="ECO:0000256" key="1">
    <source>
        <dbReference type="ARBA" id="ARBA00023015"/>
    </source>
</evidence>
<dbReference type="GO" id="GO:0003677">
    <property type="term" value="F:DNA binding"/>
    <property type="evidence" value="ECO:0007669"/>
    <property type="project" value="UniProtKB-KW"/>
</dbReference>
<proteinExistence type="predicted"/>
<protein>
    <submittedName>
        <fullName evidence="5">DNA-binding transcriptional regulator, MarR family</fullName>
    </submittedName>
</protein>
<organism evidence="5 6">
    <name type="scientific">Pelagibacterium luteolum</name>
    <dbReference type="NCBI Taxonomy" id="440168"/>
    <lineage>
        <taxon>Bacteria</taxon>
        <taxon>Pseudomonadati</taxon>
        <taxon>Pseudomonadota</taxon>
        <taxon>Alphaproteobacteria</taxon>
        <taxon>Hyphomicrobiales</taxon>
        <taxon>Devosiaceae</taxon>
        <taxon>Pelagibacterium</taxon>
    </lineage>
</organism>
<dbReference type="Gene3D" id="1.10.10.10">
    <property type="entry name" value="Winged helix-like DNA-binding domain superfamily/Winged helix DNA-binding domain"/>
    <property type="match status" value="1"/>
</dbReference>
<evidence type="ECO:0000259" key="4">
    <source>
        <dbReference type="PROSITE" id="PS50995"/>
    </source>
</evidence>
<dbReference type="SMART" id="SM00347">
    <property type="entry name" value="HTH_MARR"/>
    <property type="match status" value="1"/>
</dbReference>